<protein>
    <submittedName>
        <fullName evidence="1">Uncharacterized protein</fullName>
    </submittedName>
</protein>
<evidence type="ECO:0000313" key="2">
    <source>
        <dbReference type="Proteomes" id="UP000499080"/>
    </source>
</evidence>
<dbReference type="OrthoDB" id="6625973at2759"/>
<dbReference type="AlphaFoldDB" id="A0A4Y2S3V6"/>
<comment type="caution">
    <text evidence="1">The sequence shown here is derived from an EMBL/GenBank/DDBJ whole genome shotgun (WGS) entry which is preliminary data.</text>
</comment>
<accession>A0A4Y2S3V6</accession>
<keyword evidence="2" id="KW-1185">Reference proteome</keyword>
<name>A0A4Y2S3V6_ARAVE</name>
<dbReference type="EMBL" id="BGPR01019555">
    <property type="protein sequence ID" value="GBN82276.1"/>
    <property type="molecule type" value="Genomic_DNA"/>
</dbReference>
<reference evidence="1 2" key="1">
    <citation type="journal article" date="2019" name="Sci. Rep.">
        <title>Orb-weaving spider Araneus ventricosus genome elucidates the spidroin gene catalogue.</title>
        <authorList>
            <person name="Kono N."/>
            <person name="Nakamura H."/>
            <person name="Ohtoshi R."/>
            <person name="Moran D.A.P."/>
            <person name="Shinohara A."/>
            <person name="Yoshida Y."/>
            <person name="Fujiwara M."/>
            <person name="Mori M."/>
            <person name="Tomita M."/>
            <person name="Arakawa K."/>
        </authorList>
    </citation>
    <scope>NUCLEOTIDE SEQUENCE [LARGE SCALE GENOMIC DNA]</scope>
</reference>
<proteinExistence type="predicted"/>
<gene>
    <name evidence="1" type="ORF">AVEN_55475_1</name>
</gene>
<organism evidence="1 2">
    <name type="scientific">Araneus ventricosus</name>
    <name type="common">Orbweaver spider</name>
    <name type="synonym">Epeira ventricosa</name>
    <dbReference type="NCBI Taxonomy" id="182803"/>
    <lineage>
        <taxon>Eukaryota</taxon>
        <taxon>Metazoa</taxon>
        <taxon>Ecdysozoa</taxon>
        <taxon>Arthropoda</taxon>
        <taxon>Chelicerata</taxon>
        <taxon>Arachnida</taxon>
        <taxon>Araneae</taxon>
        <taxon>Araneomorphae</taxon>
        <taxon>Entelegynae</taxon>
        <taxon>Araneoidea</taxon>
        <taxon>Araneidae</taxon>
        <taxon>Araneus</taxon>
    </lineage>
</organism>
<sequence length="98" mass="11297">MLVSSLTRQQTNLPNKLLKKGLTSVFRFPKCHLKKLLRNLSLNKWQQDWDTGDTWRAIFNILPKVTITVTFEMRRPAGWWNDSSPVGGGLPMFNIPLS</sequence>
<dbReference type="Proteomes" id="UP000499080">
    <property type="component" value="Unassembled WGS sequence"/>
</dbReference>
<evidence type="ECO:0000313" key="1">
    <source>
        <dbReference type="EMBL" id="GBN82276.1"/>
    </source>
</evidence>